<dbReference type="RefSeq" id="WP_136351900.1">
    <property type="nucleotide sequence ID" value="NZ_CP046266.1"/>
</dbReference>
<dbReference type="Gene3D" id="3.40.630.40">
    <property type="entry name" value="Zn-dependent exopeptidases"/>
    <property type="match status" value="1"/>
</dbReference>
<dbReference type="SUPFAM" id="SSF53187">
    <property type="entry name" value="Zn-dependent exopeptidases"/>
    <property type="match status" value="1"/>
</dbReference>
<gene>
    <name evidence="4" type="ORF">E6W99_03960</name>
</gene>
<dbReference type="GO" id="GO:0008745">
    <property type="term" value="F:N-acetylmuramoyl-L-alanine amidase activity"/>
    <property type="evidence" value="ECO:0007669"/>
    <property type="project" value="InterPro"/>
</dbReference>
<dbReference type="EMBL" id="SSNT01000003">
    <property type="protein sequence ID" value="THF81813.1"/>
    <property type="molecule type" value="Genomic_DNA"/>
</dbReference>
<feature type="domain" description="SH3b" evidence="3">
    <location>
        <begin position="182"/>
        <end position="244"/>
    </location>
</feature>
<dbReference type="InterPro" id="IPR036028">
    <property type="entry name" value="SH3-like_dom_sf"/>
</dbReference>
<dbReference type="Proteomes" id="UP000310334">
    <property type="component" value="Unassembled WGS sequence"/>
</dbReference>
<accession>A0A4S4C2B4</accession>
<keyword evidence="1" id="KW-0378">Hydrolase</keyword>
<dbReference type="Gene3D" id="2.30.30.40">
    <property type="entry name" value="SH3 Domains"/>
    <property type="match status" value="5"/>
</dbReference>
<dbReference type="Pfam" id="PF08239">
    <property type="entry name" value="SH3_3"/>
    <property type="match status" value="5"/>
</dbReference>
<dbReference type="PIRSF" id="PIRSF037846">
    <property type="entry name" value="Autolysin_YrvJ_prd"/>
    <property type="match status" value="1"/>
</dbReference>
<dbReference type="InterPro" id="IPR052354">
    <property type="entry name" value="Cell_Wall_Dynamics_Protein"/>
</dbReference>
<dbReference type="GO" id="GO:0071555">
    <property type="term" value="P:cell wall organization"/>
    <property type="evidence" value="ECO:0007669"/>
    <property type="project" value="UniProtKB-KW"/>
</dbReference>
<evidence type="ECO:0000313" key="4">
    <source>
        <dbReference type="EMBL" id="THF81813.1"/>
    </source>
</evidence>
<dbReference type="CDD" id="cd02696">
    <property type="entry name" value="MurNAc-LAA"/>
    <property type="match status" value="1"/>
</dbReference>
<protein>
    <submittedName>
        <fullName evidence="4">N-acetylmuramoyl-L-alanine amidase</fullName>
    </submittedName>
</protein>
<dbReference type="GO" id="GO:0009253">
    <property type="term" value="P:peptidoglycan catabolic process"/>
    <property type="evidence" value="ECO:0007669"/>
    <property type="project" value="InterPro"/>
</dbReference>
<organism evidence="4 5">
    <name type="scientific">Metabacillus sediminilitoris</name>
    <dbReference type="NCBI Taxonomy" id="2567941"/>
    <lineage>
        <taxon>Bacteria</taxon>
        <taxon>Bacillati</taxon>
        <taxon>Bacillota</taxon>
        <taxon>Bacilli</taxon>
        <taxon>Bacillales</taxon>
        <taxon>Bacillaceae</taxon>
        <taxon>Metabacillus</taxon>
    </lineage>
</organism>
<dbReference type="PANTHER" id="PTHR34408:SF1">
    <property type="entry name" value="GLYCOSYL HYDROLASE FAMILY 19 DOMAIN-CONTAINING PROTEIN HI_1415"/>
    <property type="match status" value="1"/>
</dbReference>
<comment type="caution">
    <text evidence="4">The sequence shown here is derived from an EMBL/GenBank/DDBJ whole genome shotgun (WGS) entry which is preliminary data.</text>
</comment>
<evidence type="ECO:0000259" key="3">
    <source>
        <dbReference type="PROSITE" id="PS51781"/>
    </source>
</evidence>
<sequence length="593" mass="64391">MIKKGMIIYICMTLLFVAAFLHTEKGSAANDQVIINVDLLNVRSNAALTSSVTAKVKKGQVYDVVEKKNDWIKIKLSRNSTGWVAGWLVTQKKTSATSSSTQSITSGSGTVVSNATGLRFRSGPGTSFGVIGVFEKGKTAAYLEKSGEWIKISYSGKQGWVSSDYVKLNTSNQNSNTASSMNKKASVNATSLNVRKTPSASGVRVGSLKKNATVTVVKEQSNWMQIKTNSLQGWVHSDYLKFDSIDSAKTPSEDSSSTNSNKLNTSGTVTATSLTVRNSGALSGKVVGSVRKGTKVTIIEEKNDWYKINYGTNKSGWVSSRYISKTADSSNNPSNNDSKKKVKIIYDGTNIRSGASTNYSVVKRANSGDLFEIIETVGDWYKIKLGNSNTGYIAGWVVEASGVQSPVTKPGSEQYVKGKTIVIDPGHGGQDSGAVGSRGTLEKNLTLTTAKLVYNKLKSAGANVSLTRSNDTYISLNSRVSTSHYRNAEAFISIHYDSTADRSANGTTTYYYNTLKDGPLASTMNTEVVKQTKLKNRRKKFGNFHVLRENKKPAVLLELGFLSNRTEEITINTSSYQERVSQGIFNGLTQYFK</sequence>
<dbReference type="PANTHER" id="PTHR34408">
    <property type="entry name" value="FAMILY PROTEIN, PUTATIVE-RELATED"/>
    <property type="match status" value="1"/>
</dbReference>
<dbReference type="InterPro" id="IPR003646">
    <property type="entry name" value="SH3-like_bac-type"/>
</dbReference>
<dbReference type="SMART" id="SM00287">
    <property type="entry name" value="SH3b"/>
    <property type="match status" value="5"/>
</dbReference>
<name>A0A4S4C2B4_9BACI</name>
<dbReference type="InterPro" id="IPR017293">
    <property type="entry name" value="N-acetylmuramoyl-L-ala_amidase"/>
</dbReference>
<dbReference type="AlphaFoldDB" id="A0A4S4C2B4"/>
<keyword evidence="2" id="KW-0961">Cell wall biogenesis/degradation</keyword>
<feature type="domain" description="SH3b" evidence="3">
    <location>
        <begin position="264"/>
        <end position="327"/>
    </location>
</feature>
<dbReference type="InterPro" id="IPR002508">
    <property type="entry name" value="MurNAc-LAA_cat"/>
</dbReference>
<feature type="domain" description="SH3b" evidence="3">
    <location>
        <begin position="106"/>
        <end position="170"/>
    </location>
</feature>
<evidence type="ECO:0000256" key="1">
    <source>
        <dbReference type="ARBA" id="ARBA00022801"/>
    </source>
</evidence>
<evidence type="ECO:0000313" key="5">
    <source>
        <dbReference type="Proteomes" id="UP000310334"/>
    </source>
</evidence>
<feature type="domain" description="SH3b" evidence="3">
    <location>
        <begin position="339"/>
        <end position="401"/>
    </location>
</feature>
<dbReference type="SMART" id="SM00646">
    <property type="entry name" value="Ami_3"/>
    <property type="match status" value="1"/>
</dbReference>
<feature type="domain" description="SH3b" evidence="3">
    <location>
        <begin position="29"/>
        <end position="92"/>
    </location>
</feature>
<evidence type="ECO:0000256" key="2">
    <source>
        <dbReference type="ARBA" id="ARBA00023316"/>
    </source>
</evidence>
<proteinExistence type="predicted"/>
<reference evidence="4 5" key="1">
    <citation type="submission" date="2019-04" db="EMBL/GenBank/DDBJ databases">
        <title>Bacillus sediminilitoris sp. nov., isolated from a tidal flat sediment on the East China Sea.</title>
        <authorList>
            <person name="Wei Y."/>
            <person name="Mao H."/>
            <person name="Fang J."/>
        </authorList>
    </citation>
    <scope>NUCLEOTIDE SEQUENCE [LARGE SCALE GENOMIC DNA]</scope>
    <source>
        <strain evidence="4 5">DSL-17</strain>
    </source>
</reference>
<dbReference type="OrthoDB" id="9806267at2"/>
<dbReference type="Pfam" id="PF01520">
    <property type="entry name" value="Amidase_3"/>
    <property type="match status" value="1"/>
</dbReference>
<dbReference type="SUPFAM" id="SSF50044">
    <property type="entry name" value="SH3-domain"/>
    <property type="match status" value="1"/>
</dbReference>
<keyword evidence="5" id="KW-1185">Reference proteome</keyword>
<dbReference type="PROSITE" id="PS51781">
    <property type="entry name" value="SH3B"/>
    <property type="match status" value="5"/>
</dbReference>